<protein>
    <submittedName>
        <fullName evidence="4">Uncharacterized protein</fullName>
    </submittedName>
</protein>
<reference evidence="5 6" key="1">
    <citation type="submission" date="2018-08" db="EMBL/GenBank/DDBJ databases">
        <title>A genome reference for cultivated species of the human gut microbiota.</title>
        <authorList>
            <person name="Zou Y."/>
            <person name="Xue W."/>
            <person name="Luo G."/>
        </authorList>
    </citation>
    <scope>NUCLEOTIDE SEQUENCE [LARGE SCALE GENOMIC DNA]</scope>
    <source>
        <strain evidence="4 5">AF37-4</strain>
        <strain evidence="3 8">AM23-22</strain>
        <strain evidence="2 7">AM42-30</strain>
        <strain evidence="1 6">AM43-2</strain>
    </source>
</reference>
<dbReference type="EMBL" id="QRHR01000002">
    <property type="protein sequence ID" value="RHF90210.1"/>
    <property type="molecule type" value="Genomic_DNA"/>
</dbReference>
<proteinExistence type="predicted"/>
<dbReference type="EMBL" id="QSFV01000001">
    <property type="protein sequence ID" value="RHA81988.1"/>
    <property type="molecule type" value="Genomic_DNA"/>
</dbReference>
<dbReference type="Proteomes" id="UP000283314">
    <property type="component" value="Unassembled WGS sequence"/>
</dbReference>
<dbReference type="Proteomes" id="UP000284598">
    <property type="component" value="Unassembled WGS sequence"/>
</dbReference>
<dbReference type="EMBL" id="QSFO01000003">
    <property type="protein sequence ID" value="RHA56131.1"/>
    <property type="molecule type" value="Genomic_DNA"/>
</dbReference>
<gene>
    <name evidence="4" type="ORF">DW018_01455</name>
    <name evidence="3" type="ORF">DW652_02675</name>
    <name evidence="2" type="ORF">DW918_00080</name>
    <name evidence="1" type="ORF">DW929_03340</name>
</gene>
<evidence type="ECO:0000313" key="8">
    <source>
        <dbReference type="Proteomes" id="UP000286186"/>
    </source>
</evidence>
<dbReference type="EMBL" id="QROT01000001">
    <property type="protein sequence ID" value="RHL48109.1"/>
    <property type="molecule type" value="Genomic_DNA"/>
</dbReference>
<evidence type="ECO:0000313" key="5">
    <source>
        <dbReference type="Proteomes" id="UP000283314"/>
    </source>
</evidence>
<evidence type="ECO:0000313" key="4">
    <source>
        <dbReference type="EMBL" id="RHL48109.1"/>
    </source>
</evidence>
<evidence type="ECO:0000313" key="3">
    <source>
        <dbReference type="EMBL" id="RHF90210.1"/>
    </source>
</evidence>
<dbReference type="Proteomes" id="UP000286186">
    <property type="component" value="Unassembled WGS sequence"/>
</dbReference>
<accession>A0A415LHT1</accession>
<evidence type="ECO:0000313" key="6">
    <source>
        <dbReference type="Proteomes" id="UP000284598"/>
    </source>
</evidence>
<evidence type="ECO:0000313" key="1">
    <source>
        <dbReference type="EMBL" id="RHA56131.1"/>
    </source>
</evidence>
<sequence>MRIFKWSCNINVQCYENETNCQHKNKKFKFVFEHKSLHNIMCIFLDYKI</sequence>
<evidence type="ECO:0000313" key="7">
    <source>
        <dbReference type="Proteomes" id="UP000285740"/>
    </source>
</evidence>
<evidence type="ECO:0000313" key="2">
    <source>
        <dbReference type="EMBL" id="RHA81988.1"/>
    </source>
</evidence>
<name>A0A415LHT1_9FIRM</name>
<dbReference type="AlphaFoldDB" id="A0A415LHT1"/>
<dbReference type="Proteomes" id="UP000285740">
    <property type="component" value="Unassembled WGS sequence"/>
</dbReference>
<comment type="caution">
    <text evidence="4">The sequence shown here is derived from an EMBL/GenBank/DDBJ whole genome shotgun (WGS) entry which is preliminary data.</text>
</comment>
<organism evidence="4 5">
    <name type="scientific">Eubacterium ventriosum</name>
    <dbReference type="NCBI Taxonomy" id="39496"/>
    <lineage>
        <taxon>Bacteria</taxon>
        <taxon>Bacillati</taxon>
        <taxon>Bacillota</taxon>
        <taxon>Clostridia</taxon>
        <taxon>Eubacteriales</taxon>
        <taxon>Eubacteriaceae</taxon>
        <taxon>Eubacterium</taxon>
    </lineage>
</organism>